<dbReference type="EMBL" id="QETB01000004">
    <property type="protein sequence ID" value="PWF26155.1"/>
    <property type="molecule type" value="Genomic_DNA"/>
</dbReference>
<dbReference type="InterPro" id="IPR037483">
    <property type="entry name" value="YjjU-like"/>
</dbReference>
<keyword evidence="1 2" id="KW-0443">Lipid metabolism</keyword>
<dbReference type="AlphaFoldDB" id="A0A2V1K4F2"/>
<evidence type="ECO:0000259" key="3">
    <source>
        <dbReference type="PROSITE" id="PS51635"/>
    </source>
</evidence>
<name>A0A2V1K4F2_9ACTO</name>
<gene>
    <name evidence="4" type="ORF">DD236_08750</name>
</gene>
<dbReference type="Gene3D" id="3.40.1090.10">
    <property type="entry name" value="Cytosolic phospholipase A2 catalytic domain"/>
    <property type="match status" value="1"/>
</dbReference>
<dbReference type="Pfam" id="PF19890">
    <property type="entry name" value="DUF6363"/>
    <property type="match status" value="1"/>
</dbReference>
<dbReference type="InterPro" id="IPR002641">
    <property type="entry name" value="PNPLA_dom"/>
</dbReference>
<dbReference type="Proteomes" id="UP000245283">
    <property type="component" value="Unassembled WGS sequence"/>
</dbReference>
<feature type="active site" description="Proton acceptor" evidence="2">
    <location>
        <position position="167"/>
    </location>
</feature>
<evidence type="ECO:0000256" key="1">
    <source>
        <dbReference type="ARBA" id="ARBA00023098"/>
    </source>
</evidence>
<accession>A0A2V1K4F2</accession>
<dbReference type="Pfam" id="PF01734">
    <property type="entry name" value="Patatin"/>
    <property type="match status" value="1"/>
</dbReference>
<reference evidence="5" key="1">
    <citation type="submission" date="2018-05" db="EMBL/GenBank/DDBJ databases">
        <authorList>
            <person name="Li Y."/>
        </authorList>
    </citation>
    <scope>NUCLEOTIDE SEQUENCE [LARGE SCALE GENOMIC DNA]</scope>
    <source>
        <strain evidence="5">sk1b4</strain>
    </source>
</reference>
<evidence type="ECO:0000313" key="5">
    <source>
        <dbReference type="Proteomes" id="UP000245283"/>
    </source>
</evidence>
<keyword evidence="5" id="KW-1185">Reference proteome</keyword>
<sequence length="291" mass="32946">MPKLDETALVFEGGGMRASGTSPVVVSLIKDNIVFPHVSGISAGSSNSINYMGGDVQRSKECWVDFLGSPQIGGLNTFVKGEGYFNAEYIYETATSPGQALSYNYEAFQNHPANLRIGAYRVSDGKEQYWDKASMRSQTDLMQKVRASSTMPGLMLPIEVDGELYMDGALGPSGGIHLDAAMGDGYENFVVVMTRPRSYRKSAPRRPEFFRRYFREYPTVAEGLINRWHHYNRTRDRLFELEREGRAWLYFPDKMMVSNHEKNVAKLQANYNAGEAQIARMWPDLMRFLEL</sequence>
<dbReference type="OrthoDB" id="9802424at2"/>
<evidence type="ECO:0000313" key="4">
    <source>
        <dbReference type="EMBL" id="PWF26155.1"/>
    </source>
</evidence>
<dbReference type="InterPro" id="IPR016035">
    <property type="entry name" value="Acyl_Trfase/lysoPLipase"/>
</dbReference>
<feature type="short sequence motif" description="DGA/G" evidence="2">
    <location>
        <begin position="167"/>
        <end position="169"/>
    </location>
</feature>
<comment type="caution">
    <text evidence="2">Lacks conserved residue(s) required for the propagation of feature annotation.</text>
</comment>
<dbReference type="PROSITE" id="PS51635">
    <property type="entry name" value="PNPLA"/>
    <property type="match status" value="1"/>
</dbReference>
<dbReference type="InterPro" id="IPR045943">
    <property type="entry name" value="DUF6363"/>
</dbReference>
<dbReference type="SUPFAM" id="SSF52151">
    <property type="entry name" value="FabD/lysophospholipase-like"/>
    <property type="match status" value="1"/>
</dbReference>
<evidence type="ECO:0000256" key="2">
    <source>
        <dbReference type="PROSITE-ProRule" id="PRU01161"/>
    </source>
</evidence>
<feature type="active site" description="Nucleophile" evidence="2">
    <location>
        <position position="42"/>
    </location>
</feature>
<feature type="short sequence motif" description="GXSXG" evidence="2">
    <location>
        <begin position="40"/>
        <end position="44"/>
    </location>
</feature>
<dbReference type="GO" id="GO:0016042">
    <property type="term" value="P:lipid catabolic process"/>
    <property type="evidence" value="ECO:0007669"/>
    <property type="project" value="UniProtKB-UniRule"/>
</dbReference>
<dbReference type="CDD" id="cd07208">
    <property type="entry name" value="Pat_hypo_Ecoli_yjju_like"/>
    <property type="match status" value="1"/>
</dbReference>
<organism evidence="4 5">
    <name type="scientific">Ancrocorticia populi</name>
    <dbReference type="NCBI Taxonomy" id="2175228"/>
    <lineage>
        <taxon>Bacteria</taxon>
        <taxon>Bacillati</taxon>
        <taxon>Actinomycetota</taxon>
        <taxon>Actinomycetes</taxon>
        <taxon>Actinomycetales</taxon>
        <taxon>Actinomycetaceae</taxon>
        <taxon>Ancrocorticia</taxon>
    </lineage>
</organism>
<feature type="domain" description="PNPLA" evidence="3">
    <location>
        <begin position="9"/>
        <end position="182"/>
    </location>
</feature>
<dbReference type="RefSeq" id="WP_109093982.1">
    <property type="nucleotide sequence ID" value="NZ_JBQDCU010000042.1"/>
</dbReference>
<keyword evidence="2" id="KW-0378">Hydrolase</keyword>
<comment type="caution">
    <text evidence="4">The sequence shown here is derived from an EMBL/GenBank/DDBJ whole genome shotgun (WGS) entry which is preliminary data.</text>
</comment>
<proteinExistence type="predicted"/>
<dbReference type="GO" id="GO:0016787">
    <property type="term" value="F:hydrolase activity"/>
    <property type="evidence" value="ECO:0007669"/>
    <property type="project" value="UniProtKB-UniRule"/>
</dbReference>
<protein>
    <submittedName>
        <fullName evidence="4">Patatin family protein</fullName>
    </submittedName>
</protein>
<keyword evidence="2" id="KW-0442">Lipid degradation</keyword>